<keyword evidence="2" id="KW-1185">Reference proteome</keyword>
<dbReference type="RefSeq" id="WP_010416639.1">
    <property type="nucleotide sequence ID" value="NZ_MCRM02000007.1"/>
</dbReference>
<proteinExistence type="predicted"/>
<gene>
    <name evidence="1" type="ORF">BES34_008375</name>
</gene>
<dbReference type="EMBL" id="MCRM02000007">
    <property type="protein sequence ID" value="PNV75271.1"/>
    <property type="molecule type" value="Genomic_DNA"/>
</dbReference>
<accession>A0ABX4YJ74</accession>
<dbReference type="Proteomes" id="UP000094669">
    <property type="component" value="Unassembled WGS sequence"/>
</dbReference>
<comment type="caution">
    <text evidence="1">The sequence shown here is derived from an EMBL/GenBank/DDBJ whole genome shotgun (WGS) entry which is preliminary data.</text>
</comment>
<organism evidence="1 2">
    <name type="scientific">Leptospira inadai serovar Lyme</name>
    <dbReference type="NCBI Taxonomy" id="293084"/>
    <lineage>
        <taxon>Bacteria</taxon>
        <taxon>Pseudomonadati</taxon>
        <taxon>Spirochaetota</taxon>
        <taxon>Spirochaetia</taxon>
        <taxon>Leptospirales</taxon>
        <taxon>Leptospiraceae</taxon>
        <taxon>Leptospira</taxon>
    </lineage>
</organism>
<sequence>MKNRLKPFRILNLFFFLLLFLSGHLFGAEIVFSNGEAYIAETVSDTEKQLKVKWKDKIYTLYKSDLAHVDYSKKGEDTSYYYSTLELQDGSRIKGVFAEESSDEVTLKTELGFLTIPKANLKNPSALRKGSPSLSDALLDPEAQHPETKLGIYGDLLVNFGPNRNLFPVSYGGGIFIEPAFLNWNQKWQIGFRSDYLSAPGPNGNFSFLTNQAYAQYNKVYKNDPFLDFFINVGAGVSDVRYVTGYTTSAGIDPALSFQLGWQGIKFGKFQVRLSWKNQCIFERTSDICMSGLEAGILLRL</sequence>
<dbReference type="NCBIfam" id="NF047432">
    <property type="entry name" value="LA_3334_fam"/>
    <property type="match status" value="1"/>
</dbReference>
<protein>
    <submittedName>
        <fullName evidence="1">Uncharacterized protein</fullName>
    </submittedName>
</protein>
<evidence type="ECO:0000313" key="1">
    <source>
        <dbReference type="EMBL" id="PNV75271.1"/>
    </source>
</evidence>
<reference evidence="1" key="1">
    <citation type="submission" date="2018-01" db="EMBL/GenBank/DDBJ databases">
        <title>Genomic characterization of Leptospira inadai serogroup Lyme isolated from captured rat in Brazil and comparative analysis with human reference strain.</title>
        <authorList>
            <person name="Moreno L.Z."/>
            <person name="Loureiro A.P."/>
            <person name="Miraglia F."/>
            <person name="Kremer F.S."/>
            <person name="Eslabao M.R."/>
            <person name="Dellagostin O.A."/>
            <person name="Lilenbaum W."/>
            <person name="Moreno A.M."/>
        </authorList>
    </citation>
    <scope>NUCLEOTIDE SEQUENCE [LARGE SCALE GENOMIC DNA]</scope>
    <source>
        <strain evidence="1">M34/99</strain>
    </source>
</reference>
<name>A0ABX4YJ74_9LEPT</name>
<evidence type="ECO:0000313" key="2">
    <source>
        <dbReference type="Proteomes" id="UP000094669"/>
    </source>
</evidence>